<dbReference type="EMBL" id="JARBJD010000119">
    <property type="protein sequence ID" value="KAK2951372.1"/>
    <property type="molecule type" value="Genomic_DNA"/>
</dbReference>
<sequence>MARNDSELDEERVSKTSIFLSWFSHQLHRTNYADNFLNAIGQHSSEPAAVFMDSMTVLLSSSHPSIVRNTLSFIANYLQVCLPLNHLALVSSKLIPRILSTPHFRDLSVLAEQKVLSSIFSIFRLSVGLAQPHSVQALSPDAGPQSIRNVVLHEVMIPIEPSLVQISRNHSLSSWIDQSAEPLALLVKIFEVSAFDQPTLDYICSSHIPMVFQSLFSKVEDDWLHQSIIYYTSDLVNEWRTDGTETMRRGRILFLTLERGGFRDHLEQILLHDKASINGRRMMFYSFRIMNTLGVNSLLPE</sequence>
<keyword evidence="2" id="KW-1185">Reference proteome</keyword>
<comment type="caution">
    <text evidence="1">The sequence shown here is derived from an EMBL/GenBank/DDBJ whole genome shotgun (WGS) entry which is preliminary data.</text>
</comment>
<gene>
    <name evidence="1" type="ORF">BLNAU_13652</name>
</gene>
<reference evidence="1 2" key="1">
    <citation type="journal article" date="2022" name="bioRxiv">
        <title>Genomics of Preaxostyla Flagellates Illuminates Evolutionary Transitions and the Path Towards Mitochondrial Loss.</title>
        <authorList>
            <person name="Novak L.V.F."/>
            <person name="Treitli S.C."/>
            <person name="Pyrih J."/>
            <person name="Halakuc P."/>
            <person name="Pipaliya S.V."/>
            <person name="Vacek V."/>
            <person name="Brzon O."/>
            <person name="Soukal P."/>
            <person name="Eme L."/>
            <person name="Dacks J.B."/>
            <person name="Karnkowska A."/>
            <person name="Elias M."/>
            <person name="Hampl V."/>
        </authorList>
    </citation>
    <scope>NUCLEOTIDE SEQUENCE [LARGE SCALE GENOMIC DNA]</scope>
    <source>
        <strain evidence="1">NAU3</strain>
        <tissue evidence="1">Gut</tissue>
    </source>
</reference>
<name>A0ABQ9XL71_9EUKA</name>
<evidence type="ECO:0000313" key="1">
    <source>
        <dbReference type="EMBL" id="KAK2951372.1"/>
    </source>
</evidence>
<organism evidence="1 2">
    <name type="scientific">Blattamonas nauphoetae</name>
    <dbReference type="NCBI Taxonomy" id="2049346"/>
    <lineage>
        <taxon>Eukaryota</taxon>
        <taxon>Metamonada</taxon>
        <taxon>Preaxostyla</taxon>
        <taxon>Oxymonadida</taxon>
        <taxon>Blattamonas</taxon>
    </lineage>
</organism>
<dbReference type="Proteomes" id="UP001281761">
    <property type="component" value="Unassembled WGS sequence"/>
</dbReference>
<protein>
    <submittedName>
        <fullName evidence="1">Uncharacterized protein</fullName>
    </submittedName>
</protein>
<evidence type="ECO:0000313" key="2">
    <source>
        <dbReference type="Proteomes" id="UP001281761"/>
    </source>
</evidence>
<accession>A0ABQ9XL71</accession>
<proteinExistence type="predicted"/>